<feature type="transmembrane region" description="Helical" evidence="1">
    <location>
        <begin position="165"/>
        <end position="184"/>
    </location>
</feature>
<feature type="transmembrane region" description="Helical" evidence="1">
    <location>
        <begin position="78"/>
        <end position="96"/>
    </location>
</feature>
<keyword evidence="3" id="KW-1185">Reference proteome</keyword>
<name>A0A1I6IH12_9GAMM</name>
<proteinExistence type="predicted"/>
<organism evidence="2 3">
    <name type="scientific">Marinobacter daqiaonensis</name>
    <dbReference type="NCBI Taxonomy" id="650891"/>
    <lineage>
        <taxon>Bacteria</taxon>
        <taxon>Pseudomonadati</taxon>
        <taxon>Pseudomonadota</taxon>
        <taxon>Gammaproteobacteria</taxon>
        <taxon>Pseudomonadales</taxon>
        <taxon>Marinobacteraceae</taxon>
        <taxon>Marinobacter</taxon>
    </lineage>
</organism>
<protein>
    <recommendedName>
        <fullName evidence="4">DUF2868 domain-containing protein</fullName>
    </recommendedName>
</protein>
<evidence type="ECO:0000313" key="2">
    <source>
        <dbReference type="EMBL" id="SFR65996.1"/>
    </source>
</evidence>
<evidence type="ECO:0000256" key="1">
    <source>
        <dbReference type="SAM" id="Phobius"/>
    </source>
</evidence>
<feature type="transmembrane region" description="Helical" evidence="1">
    <location>
        <begin position="249"/>
        <end position="273"/>
    </location>
</feature>
<dbReference type="AlphaFoldDB" id="A0A1I6IH12"/>
<dbReference type="Proteomes" id="UP000198644">
    <property type="component" value="Unassembled WGS sequence"/>
</dbReference>
<dbReference type="EMBL" id="FOYW01000001">
    <property type="protein sequence ID" value="SFR65996.1"/>
    <property type="molecule type" value="Genomic_DNA"/>
</dbReference>
<reference evidence="2 3" key="1">
    <citation type="submission" date="2016-10" db="EMBL/GenBank/DDBJ databases">
        <authorList>
            <person name="de Groot N.N."/>
        </authorList>
    </citation>
    <scope>NUCLEOTIDE SEQUENCE [LARGE SCALE GENOMIC DNA]</scope>
    <source>
        <strain evidence="2 3">CGMCC 1.9167</strain>
    </source>
</reference>
<keyword evidence="1" id="KW-0812">Transmembrane</keyword>
<dbReference type="STRING" id="650891.SAMN05216203_2297"/>
<dbReference type="InterPro" id="IPR021296">
    <property type="entry name" value="DUF2868"/>
</dbReference>
<evidence type="ECO:0008006" key="4">
    <source>
        <dbReference type="Google" id="ProtNLM"/>
    </source>
</evidence>
<dbReference type="RefSeq" id="WP_092012382.1">
    <property type="nucleotide sequence ID" value="NZ_FOYW01000001.1"/>
</dbReference>
<accession>A0A1I6IH12</accession>
<feature type="transmembrane region" description="Helical" evidence="1">
    <location>
        <begin position="102"/>
        <end position="123"/>
    </location>
</feature>
<keyword evidence="1" id="KW-0472">Membrane</keyword>
<dbReference type="Pfam" id="PF11067">
    <property type="entry name" value="DUF2868"/>
    <property type="match status" value="1"/>
</dbReference>
<dbReference type="OrthoDB" id="7056210at2"/>
<keyword evidence="1" id="KW-1133">Transmembrane helix</keyword>
<gene>
    <name evidence="2" type="ORF">SAMN05216203_2297</name>
</gene>
<sequence>MPGHLETLLAFDRQYQRDQQQSPVFLHRRDRRYALDQELEGQRAPRLDHWLAHLQALGSGTGSQYPEMKFWRRLETGFVLAGAVLGVVAMSGLLFYDGGQQINITVILAFILLQLVLAIYTAIQGVAGWQPWAPVLERLLRKSPGADTPALKPLHAPLMARNAQAAGLAFGVTGLVTLLISVVLQDLAFGWSTTLDTSAGVWHDIVSMVAAPWAGWLPAAAPSLELVTETRFFRLAGSREMENAGRWGAWWPFVAMAWLTWVVLPRLILLLVARLDLRRQSRRALARHPGYPALLWRLETPSVDTGSDTPDSGQLPDLEASDTVAIPRTSLVVSWAGSPAYESQLPEGVGDPLPAGGNQSLAADRETLRELAARRNSSDGHLLVIARSWEPPTAELEDFLDEATDHLPGIRITLLPVATTSSSRPTAWQLAQWLRFAHRLGRGSAVAVPDEVEIEP</sequence>
<evidence type="ECO:0000313" key="3">
    <source>
        <dbReference type="Proteomes" id="UP000198644"/>
    </source>
</evidence>